<dbReference type="Proteomes" id="UP001172680">
    <property type="component" value="Unassembled WGS sequence"/>
</dbReference>
<reference evidence="1" key="1">
    <citation type="submission" date="2022-10" db="EMBL/GenBank/DDBJ databases">
        <title>Culturing micro-colonial fungi from biological soil crusts in the Mojave desert and describing Neophaeococcomyces mojavensis, and introducing the new genera and species Taxawa tesnikishii.</title>
        <authorList>
            <person name="Kurbessoian T."/>
            <person name="Stajich J.E."/>
        </authorList>
    </citation>
    <scope>NUCLEOTIDE SEQUENCE</scope>
    <source>
        <strain evidence="1">JES_115</strain>
    </source>
</reference>
<keyword evidence="2" id="KW-1185">Reference proteome</keyword>
<evidence type="ECO:0000313" key="2">
    <source>
        <dbReference type="Proteomes" id="UP001172680"/>
    </source>
</evidence>
<name>A0ACC2ZA93_9PEZI</name>
<proteinExistence type="predicted"/>
<gene>
    <name evidence="1" type="primary">LCB3</name>
    <name evidence="1" type="ORF">H2199_003644</name>
</gene>
<dbReference type="EMBL" id="JAPDRP010000009">
    <property type="protein sequence ID" value="KAJ9644681.1"/>
    <property type="molecule type" value="Genomic_DNA"/>
</dbReference>
<accession>A0ACC2ZA93</accession>
<comment type="caution">
    <text evidence="1">The sequence shown here is derived from an EMBL/GenBank/DDBJ whole genome shotgun (WGS) entry which is preliminary data.</text>
</comment>
<protein>
    <submittedName>
        <fullName evidence="1">Long-chain base-1-phosphate phosphatase</fullName>
    </submittedName>
</protein>
<sequence length="491" mass="54766">MSKKPNGAGKSQKLRRTAVLPSAMAPDGQRYDAGMRDRDHLRWETPYLALMQEKLRTPALDSYFALTANLGTHTFFMVMLPILFWCGYTSLEWSTCLQEESSGVAFYWYAISIVIGRLYCGMHGFFDVVIGSLLGALLSVVQLSYGELFDYWICEGTYLRPLIATLITFVLVRIHPEPADDCPCFDDSVSFSGVFIGIQVGAWHFAGTRFALDNPIPGTVPFVLHTIGWPKTCIRILIGVLIIFAWRGTVKTLLLRILPPLFRKLEQLRMSLPRKFFLNASQYTIVPTLRKDDNVIPSPYEIPSLLTRFSHPRRKSISIGPQSMADAYETLAYRQNQRRESLSSPANKSPLSPVAQGSRTCSSGSNYFDSTPTRQRPGSVSSVERPLGANLLPTPASSRVHSYEQMMGTGEVDMPLTPPESNTSAGSEDIFAESQQDDGKEDQEIFSSLERPRVRYDVEVVTKLIVYSGIGWLAVEGNPILFELCGLGMGR</sequence>
<organism evidence="1 2">
    <name type="scientific">Coniosporium tulheliwenetii</name>
    <dbReference type="NCBI Taxonomy" id="3383036"/>
    <lineage>
        <taxon>Eukaryota</taxon>
        <taxon>Fungi</taxon>
        <taxon>Dikarya</taxon>
        <taxon>Ascomycota</taxon>
        <taxon>Pezizomycotina</taxon>
        <taxon>Dothideomycetes</taxon>
        <taxon>Dothideomycetes incertae sedis</taxon>
        <taxon>Coniosporium</taxon>
    </lineage>
</organism>
<evidence type="ECO:0000313" key="1">
    <source>
        <dbReference type="EMBL" id="KAJ9644681.1"/>
    </source>
</evidence>